<dbReference type="HOGENOM" id="CLU_2528239_0_0_1"/>
<sequence>MVVSRFREPSSSPDTKRCTKSDYVKNDPKRPKMAPNKKHRANNHTSQHGGQMFCPTNASTCLFATSGMVSFEYMTQIQKHHRYD</sequence>
<organism evidence="3 4">
    <name type="scientific">Pichia sorbitophila (strain ATCC MYA-4447 / BCRC 22081 / CBS 7064 / NBRC 10061 / NRRL Y-12695)</name>
    <name type="common">Hybrid yeast</name>
    <dbReference type="NCBI Taxonomy" id="559304"/>
    <lineage>
        <taxon>Eukaryota</taxon>
        <taxon>Fungi</taxon>
        <taxon>Dikarya</taxon>
        <taxon>Ascomycota</taxon>
        <taxon>Saccharomycotina</taxon>
        <taxon>Pichiomycetes</taxon>
        <taxon>Debaryomycetaceae</taxon>
        <taxon>Millerozyma</taxon>
    </lineage>
</organism>
<dbReference type="AlphaFoldDB" id="G8Y771"/>
<dbReference type="Proteomes" id="UP000005222">
    <property type="component" value="Chromosome K"/>
</dbReference>
<reference evidence="4" key="2">
    <citation type="journal article" date="2012" name="G3 (Bethesda)">
        <title>Pichia sorbitophila, an interspecies yeast hybrid reveals early steps of genome resolution following polyploidization.</title>
        <authorList>
            <person name="Leh Louis V."/>
            <person name="Despons L."/>
            <person name="Friedrich A."/>
            <person name="Martin T."/>
            <person name="Durrens P."/>
            <person name="Casaregola S."/>
            <person name="Neuveglise C."/>
            <person name="Fairhead C."/>
            <person name="Marck C."/>
            <person name="Cruz J.A."/>
            <person name="Straub M.L."/>
            <person name="Kugler V."/>
            <person name="Sacerdot C."/>
            <person name="Uzunov Z."/>
            <person name="Thierry A."/>
            <person name="Weiss S."/>
            <person name="Bleykasten C."/>
            <person name="De Montigny J."/>
            <person name="Jacques N."/>
            <person name="Jung P."/>
            <person name="Lemaire M."/>
            <person name="Mallet S."/>
            <person name="Morel G."/>
            <person name="Richard G.F."/>
            <person name="Sarkar A."/>
            <person name="Savel G."/>
            <person name="Schacherer J."/>
            <person name="Seret M.L."/>
            <person name="Talla E."/>
            <person name="Samson G."/>
            <person name="Jubin C."/>
            <person name="Poulain J."/>
            <person name="Vacherie B."/>
            <person name="Barbe V."/>
            <person name="Pelletier E."/>
            <person name="Sherman D.J."/>
            <person name="Westhof E."/>
            <person name="Weissenbach J."/>
            <person name="Baret P.V."/>
            <person name="Wincker P."/>
            <person name="Gaillardin C."/>
            <person name="Dujon B."/>
            <person name="Souciet J.L."/>
        </authorList>
    </citation>
    <scope>NUCLEOTIDE SEQUENCE [LARGE SCALE GENOMIC DNA]</scope>
    <source>
        <strain evidence="4">ATCC MYA-4447 / BCRC 22081 / CBS 7064 / NBRC 10061 / NRRL Y-12695</strain>
    </source>
</reference>
<evidence type="ECO:0000256" key="1">
    <source>
        <dbReference type="SAM" id="MobiDB-lite"/>
    </source>
</evidence>
<evidence type="ECO:0000313" key="2">
    <source>
        <dbReference type="EMBL" id="CCE83420.1"/>
    </source>
</evidence>
<reference evidence="3" key="1">
    <citation type="submission" date="2011-10" db="EMBL/GenBank/DDBJ databases">
        <authorList>
            <person name="Genoscope - CEA"/>
        </authorList>
    </citation>
    <scope>NUCLEOTIDE SEQUENCE</scope>
</reference>
<feature type="region of interest" description="Disordered" evidence="1">
    <location>
        <begin position="1"/>
        <end position="51"/>
    </location>
</feature>
<dbReference type="InParanoid" id="G8Y771"/>
<dbReference type="EMBL" id="FO082049">
    <property type="protein sequence ID" value="CCE83420.1"/>
    <property type="molecule type" value="Genomic_DNA"/>
</dbReference>
<evidence type="ECO:0000313" key="4">
    <source>
        <dbReference type="Proteomes" id="UP000005222"/>
    </source>
</evidence>
<accession>G8Y771</accession>
<feature type="compositionally biased region" description="Basic and acidic residues" evidence="1">
    <location>
        <begin position="1"/>
        <end position="30"/>
    </location>
</feature>
<feature type="compositionally biased region" description="Basic residues" evidence="1">
    <location>
        <begin position="31"/>
        <end position="42"/>
    </location>
</feature>
<dbReference type="EMBL" id="FO082048">
    <property type="protein sequence ID" value="CCE84451.1"/>
    <property type="molecule type" value="Genomic_DNA"/>
</dbReference>
<evidence type="ECO:0000313" key="3">
    <source>
        <dbReference type="EMBL" id="CCE84451.1"/>
    </source>
</evidence>
<protein>
    <submittedName>
        <fullName evidence="3">Piso0_003995 protein</fullName>
    </submittedName>
</protein>
<gene>
    <name evidence="3" type="primary">Piso0_003995</name>
    <name evidence="2" type="ORF">GNLVRS01_PISO0K07138g</name>
    <name evidence="3" type="ORF">GNLVRS01_PISO0L07139g</name>
</gene>
<dbReference type="Proteomes" id="UP000005222">
    <property type="component" value="Chromosome L"/>
</dbReference>
<keyword evidence="4" id="KW-1185">Reference proteome</keyword>
<proteinExistence type="predicted"/>
<name>G8Y771_PICSO</name>